<accession>A0A0A0ETZ5</accession>
<evidence type="ECO:0008006" key="4">
    <source>
        <dbReference type="Google" id="ProtNLM"/>
    </source>
</evidence>
<feature type="chain" id="PRO_5001961766" description="Lipoprotein" evidence="1">
    <location>
        <begin position="25"/>
        <end position="177"/>
    </location>
</feature>
<organism evidence="2 3">
    <name type="scientific">Lysobacter daejeonensis GH1-9</name>
    <dbReference type="NCBI Taxonomy" id="1385517"/>
    <lineage>
        <taxon>Bacteria</taxon>
        <taxon>Pseudomonadati</taxon>
        <taxon>Pseudomonadota</taxon>
        <taxon>Gammaproteobacteria</taxon>
        <taxon>Lysobacterales</taxon>
        <taxon>Lysobacteraceae</taxon>
        <taxon>Aerolutibacter</taxon>
    </lineage>
</organism>
<evidence type="ECO:0000313" key="2">
    <source>
        <dbReference type="EMBL" id="KGM54004.1"/>
    </source>
</evidence>
<proteinExistence type="predicted"/>
<gene>
    <name evidence="2" type="ORF">N800_05985</name>
</gene>
<dbReference type="AlphaFoldDB" id="A0A0A0ETZ5"/>
<name>A0A0A0ETZ5_9GAMM</name>
<evidence type="ECO:0000256" key="1">
    <source>
        <dbReference type="SAM" id="SignalP"/>
    </source>
</evidence>
<reference evidence="2 3" key="1">
    <citation type="submission" date="2013-08" db="EMBL/GenBank/DDBJ databases">
        <title>Genome sequencing of Lysobacter.</title>
        <authorList>
            <person name="Zhang S."/>
            <person name="Wang G."/>
        </authorList>
    </citation>
    <scope>NUCLEOTIDE SEQUENCE [LARGE SCALE GENOMIC DNA]</scope>
    <source>
        <strain evidence="2 3">GH1-9</strain>
    </source>
</reference>
<feature type="signal peptide" evidence="1">
    <location>
        <begin position="1"/>
        <end position="24"/>
    </location>
</feature>
<dbReference type="STRING" id="1385517.N800_05985"/>
<evidence type="ECO:0000313" key="3">
    <source>
        <dbReference type="Proteomes" id="UP000029998"/>
    </source>
</evidence>
<keyword evidence="1" id="KW-0732">Signal</keyword>
<dbReference type="Proteomes" id="UP000029998">
    <property type="component" value="Unassembled WGS sequence"/>
</dbReference>
<comment type="caution">
    <text evidence="2">The sequence shown here is derived from an EMBL/GenBank/DDBJ whole genome shotgun (WGS) entry which is preliminary data.</text>
</comment>
<protein>
    <recommendedName>
        <fullName evidence="4">Lipoprotein</fullName>
    </recommendedName>
</protein>
<keyword evidence="3" id="KW-1185">Reference proteome</keyword>
<sequence length="177" mass="20219">MMRLQLSIRAVVLALALVLSPAEAQQYPGGTHRFESPQGELAIHSGFVNNWNAHTFNVYSFLFKPVNSELGWQQVPVVERNDGSDLKFTVLTANTVDFTLRDARVAVVHGTFELWVAQKIYKESPYDDNVSVQLRRYVLVQTEDEERWVFQYASSRDLGRGTTIEQALNPRSRMKTK</sequence>
<dbReference type="EMBL" id="AVPU01000018">
    <property type="protein sequence ID" value="KGM54004.1"/>
    <property type="molecule type" value="Genomic_DNA"/>
</dbReference>